<dbReference type="AlphaFoldDB" id="A0ABD0KWI8"/>
<name>A0ABD0KWI8_9CAEN</name>
<protein>
    <submittedName>
        <fullName evidence="1">Uncharacterized protein</fullName>
    </submittedName>
</protein>
<accession>A0ABD0KWI8</accession>
<dbReference type="Proteomes" id="UP001519460">
    <property type="component" value="Unassembled WGS sequence"/>
</dbReference>
<evidence type="ECO:0000313" key="1">
    <source>
        <dbReference type="EMBL" id="KAK7491666.1"/>
    </source>
</evidence>
<feature type="non-terminal residue" evidence="1">
    <location>
        <position position="1"/>
    </location>
</feature>
<reference evidence="1 2" key="1">
    <citation type="journal article" date="2023" name="Sci. Data">
        <title>Genome assembly of the Korean intertidal mud-creeper Batillaria attramentaria.</title>
        <authorList>
            <person name="Patra A.K."/>
            <person name="Ho P.T."/>
            <person name="Jun S."/>
            <person name="Lee S.J."/>
            <person name="Kim Y."/>
            <person name="Won Y.J."/>
        </authorList>
    </citation>
    <scope>NUCLEOTIDE SEQUENCE [LARGE SCALE GENOMIC DNA]</scope>
    <source>
        <strain evidence="1">Wonlab-2016</strain>
    </source>
</reference>
<organism evidence="1 2">
    <name type="scientific">Batillaria attramentaria</name>
    <dbReference type="NCBI Taxonomy" id="370345"/>
    <lineage>
        <taxon>Eukaryota</taxon>
        <taxon>Metazoa</taxon>
        <taxon>Spiralia</taxon>
        <taxon>Lophotrochozoa</taxon>
        <taxon>Mollusca</taxon>
        <taxon>Gastropoda</taxon>
        <taxon>Caenogastropoda</taxon>
        <taxon>Sorbeoconcha</taxon>
        <taxon>Cerithioidea</taxon>
        <taxon>Batillariidae</taxon>
        <taxon>Batillaria</taxon>
    </lineage>
</organism>
<sequence length="107" mass="12313">DWLNKQLLETELLWTSLTAGSDWLDSMARAARDNNMKIQYCMSQSRHALYSLNWPEVTQARVTDDLSPVSRELEDRCDVTLCSCSGGWLHPKTLSGRQWLNLEIDII</sequence>
<keyword evidence="2" id="KW-1185">Reference proteome</keyword>
<evidence type="ECO:0000313" key="2">
    <source>
        <dbReference type="Proteomes" id="UP001519460"/>
    </source>
</evidence>
<comment type="caution">
    <text evidence="1">The sequence shown here is derived from an EMBL/GenBank/DDBJ whole genome shotgun (WGS) entry which is preliminary data.</text>
</comment>
<gene>
    <name evidence="1" type="ORF">BaRGS_00017119</name>
</gene>
<proteinExistence type="predicted"/>
<dbReference type="EMBL" id="JACVVK020000112">
    <property type="protein sequence ID" value="KAK7491666.1"/>
    <property type="molecule type" value="Genomic_DNA"/>
</dbReference>